<dbReference type="RefSeq" id="WP_139713852.1">
    <property type="nucleotide sequence ID" value="NZ_VKAC01000014.1"/>
</dbReference>
<sequence>MPYEAMLPDGVAWLGEDAWSISAEAGDISYLLSPEEVQTDILNRWGRWLNGFGGAVALHITIVNEVRDSDAFGRLARMSYAGEAEDDLREDFNTHITRKLSTSRGNVLTRRYITFTLKGEKNREQACERLHRTITDAQASLRQLGCTVRPLGRAERLELLASKTRRGERFTWTPDHPTLEAVAPRRVEVAPSHLVLGEGADACFHASVWVGRLPAWLSDRLISDLAEIRGDLTISMHLQPYDNADGLDLVRGQIANLEMQYINEKKRAAKKGLDADQVPHGLTTARDEAKELRRELESSTERLWSTLTTIGVTAPTKAALDSLVEMVTTTLRSHSCGGQRLTWMGVDALRTELPLGYRALPMERTLTTGVVSAMHPFTTQELIDAGGICYGINARSGNPVIASRAEAINGNGFILGTSGSGKSHASKAEALSVLLTTDDDVIIIDPEREYAALTEELGGQRIALSADGQTHINAMAIDLDSAAENPILAKAHFVLGLAKALIGGADGLSPGELGLIDRSTVELLRAYALDPENRTPPTLTDLRDALRALEDPEARGLARSLDLYTDGSLGSFSRQTNVRLEGRLVCFDIADLSAELKTIGMMIILDQVWQRVTANRARGRRTWLYVDEFHMLFRSADTGEHFLTMFKRARKWGLMLTGITQNIEELLGYQNARLMLANSDFLMLLNQSATDADAVRDLLRMSEEQRDLFTGVAPGTGLLKSGNAFIPFDNQMERTGRLYRLFSTKFAETA</sequence>
<dbReference type="NCBIfam" id="NF045971">
    <property type="entry name" value="conju_CD1110"/>
    <property type="match status" value="1"/>
</dbReference>
<gene>
    <name evidence="2" type="ORF">FMM08_20015</name>
</gene>
<keyword evidence="3" id="KW-1185">Reference proteome</keyword>
<dbReference type="CDD" id="cd01127">
    <property type="entry name" value="TrwB_TraG_TraD_VirD4"/>
    <property type="match status" value="1"/>
</dbReference>
<feature type="domain" description="Helicase HerA central" evidence="1">
    <location>
        <begin position="414"/>
        <end position="480"/>
    </location>
</feature>
<dbReference type="PANTHER" id="PTHR30121">
    <property type="entry name" value="UNCHARACTERIZED PROTEIN YJGR-RELATED"/>
    <property type="match status" value="1"/>
</dbReference>
<evidence type="ECO:0000313" key="2">
    <source>
        <dbReference type="EMBL" id="TXR52479.1"/>
    </source>
</evidence>
<dbReference type="InterPro" id="IPR002789">
    <property type="entry name" value="HerA_central"/>
</dbReference>
<dbReference type="AlphaFoldDB" id="A0A5C8Z5B6"/>
<dbReference type="EMBL" id="VKAC01000014">
    <property type="protein sequence ID" value="TXR52479.1"/>
    <property type="molecule type" value="Genomic_DNA"/>
</dbReference>
<evidence type="ECO:0000259" key="1">
    <source>
        <dbReference type="Pfam" id="PF01935"/>
    </source>
</evidence>
<dbReference type="Gene3D" id="3.40.50.300">
    <property type="entry name" value="P-loop containing nucleotide triphosphate hydrolases"/>
    <property type="match status" value="1"/>
</dbReference>
<organism evidence="2 3">
    <name type="scientific">Quadrisphaera setariae</name>
    <dbReference type="NCBI Taxonomy" id="2593304"/>
    <lineage>
        <taxon>Bacteria</taxon>
        <taxon>Bacillati</taxon>
        <taxon>Actinomycetota</taxon>
        <taxon>Actinomycetes</taxon>
        <taxon>Kineosporiales</taxon>
        <taxon>Kineosporiaceae</taxon>
        <taxon>Quadrisphaera</taxon>
    </lineage>
</organism>
<accession>A0A5C8Z5B6</accession>
<protein>
    <submittedName>
        <fullName evidence="2">Type IV secretion system protein VirB4</fullName>
    </submittedName>
</protein>
<comment type="caution">
    <text evidence="2">The sequence shown here is derived from an EMBL/GenBank/DDBJ whole genome shotgun (WGS) entry which is preliminary data.</text>
</comment>
<name>A0A5C8Z5B6_9ACTN</name>
<dbReference type="Proteomes" id="UP000321234">
    <property type="component" value="Unassembled WGS sequence"/>
</dbReference>
<proteinExistence type="predicted"/>
<dbReference type="Gene3D" id="1.10.8.730">
    <property type="match status" value="1"/>
</dbReference>
<dbReference type="Pfam" id="PF01935">
    <property type="entry name" value="DUF87"/>
    <property type="match status" value="1"/>
</dbReference>
<dbReference type="SUPFAM" id="SSF52540">
    <property type="entry name" value="P-loop containing nucleoside triphosphate hydrolases"/>
    <property type="match status" value="1"/>
</dbReference>
<dbReference type="PANTHER" id="PTHR30121:SF6">
    <property type="entry name" value="SLR6007 PROTEIN"/>
    <property type="match status" value="1"/>
</dbReference>
<dbReference type="OrthoDB" id="9804380at2"/>
<dbReference type="InterPro" id="IPR027417">
    <property type="entry name" value="P-loop_NTPase"/>
</dbReference>
<dbReference type="InterPro" id="IPR051162">
    <property type="entry name" value="T4SS_component"/>
</dbReference>
<reference evidence="2 3" key="1">
    <citation type="submission" date="2019-07" db="EMBL/GenBank/DDBJ databases">
        <title>Quadrisphaera sp. strain DD2A genome sequencing and assembly.</title>
        <authorList>
            <person name="Kim I."/>
        </authorList>
    </citation>
    <scope>NUCLEOTIDE SEQUENCE [LARGE SCALE GENOMIC DNA]</scope>
    <source>
        <strain evidence="2 3">DD2A</strain>
    </source>
</reference>
<evidence type="ECO:0000313" key="3">
    <source>
        <dbReference type="Proteomes" id="UP000321234"/>
    </source>
</evidence>